<comment type="caution">
    <text evidence="1">The sequence shown here is derived from an EMBL/GenBank/DDBJ whole genome shotgun (WGS) entry which is preliminary data.</text>
</comment>
<evidence type="ECO:0000313" key="1">
    <source>
        <dbReference type="EMBL" id="MDA3613692.1"/>
    </source>
</evidence>
<keyword evidence="2" id="KW-1185">Reference proteome</keyword>
<name>A0ABT4UH77_9BACT</name>
<proteinExistence type="predicted"/>
<sequence>MSWIKKYYPVQWENGMKLNKELFQHQYNAHTYNDILSLKAQVNAQCYGLFVSGEQYEVYVSYDNQQTLHVRIPKLAAVTPGGCLIDIDAGAEQALGLEVTQLQLLIPIGKEDGDYWVVLLAQPFETTGAGFNGSNTVYAKVQYELVVVSQNEINSRQLIPNGFVIGEITLRGNQVTLNEDFLPVVMRVNAHPDIYQWYASLLKVLENIDGRCIQIIQKIVQKNQQNDLSKLVYKLCESVSAVMNIHLTKCSISNGNNHPLELIVALSSIARSIKNAVDMNVGARKEELMNYLSEWVNITPGVFEDTLSKVSSMQYHTIDSNRNISAVNYFITTINHLFDTLQKLDFIGKKKESGLFIKEETNHESNMQSATDQSKPKRRFFGY</sequence>
<organism evidence="1 2">
    <name type="scientific">Polluticaenibacter yanchengensis</name>
    <dbReference type="NCBI Taxonomy" id="3014562"/>
    <lineage>
        <taxon>Bacteria</taxon>
        <taxon>Pseudomonadati</taxon>
        <taxon>Bacteroidota</taxon>
        <taxon>Chitinophagia</taxon>
        <taxon>Chitinophagales</taxon>
        <taxon>Chitinophagaceae</taxon>
        <taxon>Polluticaenibacter</taxon>
    </lineage>
</organism>
<gene>
    <name evidence="1" type="ORF">O3P16_02645</name>
</gene>
<dbReference type="RefSeq" id="WP_407030020.1">
    <property type="nucleotide sequence ID" value="NZ_JAQGEF010000002.1"/>
</dbReference>
<accession>A0ABT4UH77</accession>
<dbReference type="Proteomes" id="UP001210231">
    <property type="component" value="Unassembled WGS sequence"/>
</dbReference>
<dbReference type="EMBL" id="JAQGEF010000002">
    <property type="protein sequence ID" value="MDA3613692.1"/>
    <property type="molecule type" value="Genomic_DNA"/>
</dbReference>
<reference evidence="1 2" key="1">
    <citation type="submission" date="2022-12" db="EMBL/GenBank/DDBJ databases">
        <title>Chitinophagaceae gen. sp. nov., a new member of the family Chitinophagaceae, isolated from soil in a chemical factory.</title>
        <authorList>
            <person name="Ke Z."/>
        </authorList>
    </citation>
    <scope>NUCLEOTIDE SEQUENCE [LARGE SCALE GENOMIC DNA]</scope>
    <source>
        <strain evidence="1 2">LY-5</strain>
    </source>
</reference>
<evidence type="ECO:0000313" key="2">
    <source>
        <dbReference type="Proteomes" id="UP001210231"/>
    </source>
</evidence>
<protein>
    <submittedName>
        <fullName evidence="1">Uncharacterized protein</fullName>
    </submittedName>
</protein>